<accession>A0A2D1U6L2</accession>
<gene>
    <name evidence="2" type="ORF">CPT03_12590</name>
</gene>
<evidence type="ECO:0000313" key="3">
    <source>
        <dbReference type="Proteomes" id="UP000223749"/>
    </source>
</evidence>
<proteinExistence type="predicted"/>
<evidence type="ECO:0000256" key="1">
    <source>
        <dbReference type="SAM" id="Phobius"/>
    </source>
</evidence>
<feature type="transmembrane region" description="Helical" evidence="1">
    <location>
        <begin position="51"/>
        <end position="71"/>
    </location>
</feature>
<feature type="transmembrane region" description="Helical" evidence="1">
    <location>
        <begin position="20"/>
        <end position="39"/>
    </location>
</feature>
<organism evidence="2 3">
    <name type="scientific">Pedobacter ginsengisoli</name>
    <dbReference type="NCBI Taxonomy" id="363852"/>
    <lineage>
        <taxon>Bacteria</taxon>
        <taxon>Pseudomonadati</taxon>
        <taxon>Bacteroidota</taxon>
        <taxon>Sphingobacteriia</taxon>
        <taxon>Sphingobacteriales</taxon>
        <taxon>Sphingobacteriaceae</taxon>
        <taxon>Pedobacter</taxon>
    </lineage>
</organism>
<dbReference type="KEGG" id="pgs:CPT03_12590"/>
<name>A0A2D1U6L2_9SPHI</name>
<dbReference type="AlphaFoldDB" id="A0A2D1U6L2"/>
<keyword evidence="1" id="KW-1133">Transmembrane helix</keyword>
<keyword evidence="3" id="KW-1185">Reference proteome</keyword>
<keyword evidence="1" id="KW-0472">Membrane</keyword>
<keyword evidence="1" id="KW-0812">Transmembrane</keyword>
<protein>
    <submittedName>
        <fullName evidence="2">Uncharacterized protein</fullName>
    </submittedName>
</protein>
<sequence>MLVSKKEEGHAPQHVDVTGILVGFSFLAAIVAFVSDQIFRRFILNLKKLWVVEGVLVIFIIILIFIIKTSIS</sequence>
<evidence type="ECO:0000313" key="2">
    <source>
        <dbReference type="EMBL" id="ATP57250.1"/>
    </source>
</evidence>
<dbReference type="EMBL" id="CP024091">
    <property type="protein sequence ID" value="ATP57250.1"/>
    <property type="molecule type" value="Genomic_DNA"/>
</dbReference>
<reference evidence="2 3" key="1">
    <citation type="submission" date="2017-10" db="EMBL/GenBank/DDBJ databases">
        <title>Whole genome of Pedobacter ginsengisoli T01R-27 isolated from tomato rhizosphere.</title>
        <authorList>
            <person name="Weon H.-Y."/>
            <person name="Lee S.A."/>
            <person name="Sang M.K."/>
            <person name="Song J."/>
        </authorList>
    </citation>
    <scope>NUCLEOTIDE SEQUENCE [LARGE SCALE GENOMIC DNA]</scope>
    <source>
        <strain evidence="2 3">T01R-27</strain>
    </source>
</reference>
<dbReference type="Proteomes" id="UP000223749">
    <property type="component" value="Chromosome"/>
</dbReference>